<dbReference type="OrthoDB" id="655030at2759"/>
<evidence type="ECO:0000256" key="4">
    <source>
        <dbReference type="ARBA" id="ARBA00023002"/>
    </source>
</evidence>
<dbReference type="EMBL" id="WOWK01000104">
    <property type="protein sequence ID" value="KAF0318774.1"/>
    <property type="molecule type" value="Genomic_DNA"/>
</dbReference>
<dbReference type="PANTHER" id="PTHR47178:SF6">
    <property type="entry name" value="FAD-BINDING DOMAIN-CONTAINING PROTEIN"/>
    <property type="match status" value="1"/>
</dbReference>
<dbReference type="Proteomes" id="UP000434172">
    <property type="component" value="Unassembled WGS sequence"/>
</dbReference>
<keyword evidence="8" id="KW-1185">Reference proteome</keyword>
<feature type="domain" description="FAD-binding" evidence="6">
    <location>
        <begin position="313"/>
        <end position="361"/>
    </location>
</feature>
<name>A0A8H3ZGF1_9PEZI</name>
<dbReference type="Pfam" id="PF01494">
    <property type="entry name" value="FAD_binding_3"/>
    <property type="match status" value="1"/>
</dbReference>
<dbReference type="GO" id="GO:0004497">
    <property type="term" value="F:monooxygenase activity"/>
    <property type="evidence" value="ECO:0007669"/>
    <property type="project" value="UniProtKB-KW"/>
</dbReference>
<evidence type="ECO:0000256" key="5">
    <source>
        <dbReference type="ARBA" id="ARBA00023033"/>
    </source>
</evidence>
<sequence>MPFRVVIIGGGLAGNLLGCGLMKDSVDVKVYERAERHSTREGLQIRLTSPALAGMRACLETDHMLSIIKKFGPATEAKAEAPRIFHKDWTQLMDLSRFPAYGKNAPITRGLLRDCLADPLYEAGKLQYDTAMERYEILNPGSNDERVRVWLSDGSYDDCDVLIGADGGYSKVNKLVGLESLNYIPRHVTLAAKCSLPVKRFATMSKELIGGPVMCWADNRHVFFGVYLPNRNIGEAGKKAGREYDEDEASCMLSLAVTKEMLPNDIHERSLDGQYDFFAEAIKDWAAPFHEMIDLMRGAPLHIYVPRVAKRPAKNWRQNVQTEDKPELGHPRIWLMGDAIHAMLPPRGQGGNQAMYDAGKMLPFLTGLASQHSGKHSVSTEEMAKAVIQYESEMIPRAFDWVRKSGGDNFIPLNTSEVSSRAFLFLAGQWLNLLTLFSKFQGLFGRTTAVDDTPEFNMI</sequence>
<reference evidence="7 8" key="1">
    <citation type="submission" date="2019-12" db="EMBL/GenBank/DDBJ databases">
        <title>A genome sequence resource for the geographically widespread anthracnose pathogen Colletotrichum asianum.</title>
        <authorList>
            <person name="Meng Y."/>
        </authorList>
    </citation>
    <scope>NUCLEOTIDE SEQUENCE [LARGE SCALE GENOMIC DNA]</scope>
    <source>
        <strain evidence="7 8">ICMP 18580</strain>
    </source>
</reference>
<dbReference type="InterPro" id="IPR002938">
    <property type="entry name" value="FAD-bd"/>
</dbReference>
<organism evidence="7 8">
    <name type="scientific">Colletotrichum asianum</name>
    <dbReference type="NCBI Taxonomy" id="702518"/>
    <lineage>
        <taxon>Eukaryota</taxon>
        <taxon>Fungi</taxon>
        <taxon>Dikarya</taxon>
        <taxon>Ascomycota</taxon>
        <taxon>Pezizomycotina</taxon>
        <taxon>Sordariomycetes</taxon>
        <taxon>Hypocreomycetidae</taxon>
        <taxon>Glomerellales</taxon>
        <taxon>Glomerellaceae</taxon>
        <taxon>Colletotrichum</taxon>
        <taxon>Colletotrichum gloeosporioides species complex</taxon>
    </lineage>
</organism>
<keyword evidence="4" id="KW-0560">Oxidoreductase</keyword>
<dbReference type="AlphaFoldDB" id="A0A8H3ZGF1"/>
<evidence type="ECO:0000256" key="3">
    <source>
        <dbReference type="ARBA" id="ARBA00022827"/>
    </source>
</evidence>
<evidence type="ECO:0000256" key="2">
    <source>
        <dbReference type="ARBA" id="ARBA00022630"/>
    </source>
</evidence>
<evidence type="ECO:0000256" key="1">
    <source>
        <dbReference type="ARBA" id="ARBA00001974"/>
    </source>
</evidence>
<evidence type="ECO:0000313" key="8">
    <source>
        <dbReference type="Proteomes" id="UP000434172"/>
    </source>
</evidence>
<keyword evidence="5 7" id="KW-0503">Monooxygenase</keyword>
<dbReference type="InterPro" id="IPR036188">
    <property type="entry name" value="FAD/NAD-bd_sf"/>
</dbReference>
<evidence type="ECO:0000313" key="7">
    <source>
        <dbReference type="EMBL" id="KAF0318774.1"/>
    </source>
</evidence>
<dbReference type="SUPFAM" id="SSF51905">
    <property type="entry name" value="FAD/NAD(P)-binding domain"/>
    <property type="match status" value="1"/>
</dbReference>
<dbReference type="PRINTS" id="PR00420">
    <property type="entry name" value="RNGMNOXGNASE"/>
</dbReference>
<comment type="cofactor">
    <cofactor evidence="1">
        <name>FAD</name>
        <dbReference type="ChEBI" id="CHEBI:57692"/>
    </cofactor>
</comment>
<dbReference type="PANTHER" id="PTHR47178">
    <property type="entry name" value="MONOOXYGENASE, FAD-BINDING"/>
    <property type="match status" value="1"/>
</dbReference>
<keyword evidence="3" id="KW-0274">FAD</keyword>
<comment type="caution">
    <text evidence="7">The sequence shown here is derived from an EMBL/GenBank/DDBJ whole genome shotgun (WGS) entry which is preliminary data.</text>
</comment>
<gene>
    <name evidence="7" type="ORF">GQ607_013906</name>
</gene>
<proteinExistence type="predicted"/>
<keyword evidence="2" id="KW-0285">Flavoprotein</keyword>
<accession>A0A8H3ZGF1</accession>
<protein>
    <submittedName>
        <fullName evidence="7">Monooxygenase</fullName>
    </submittedName>
</protein>
<dbReference type="Gene3D" id="3.50.50.60">
    <property type="entry name" value="FAD/NAD(P)-binding domain"/>
    <property type="match status" value="1"/>
</dbReference>
<evidence type="ECO:0000259" key="6">
    <source>
        <dbReference type="Pfam" id="PF01494"/>
    </source>
</evidence>
<dbReference type="GO" id="GO:0071949">
    <property type="term" value="F:FAD binding"/>
    <property type="evidence" value="ECO:0007669"/>
    <property type="project" value="InterPro"/>
</dbReference>